<dbReference type="AlphaFoldDB" id="A0A1H3KZ96"/>
<sequence length="96" mass="10394">MVTEKKTTLKSNNIILEDREKLGISGVEYVESFNDNTIILFTSKGGLTIKGASLNISKLNLDDGNVTIQGIINSLNYTNKELSANKGGGLLGKMFK</sequence>
<evidence type="ECO:0000313" key="2">
    <source>
        <dbReference type="Proteomes" id="UP000198625"/>
    </source>
</evidence>
<dbReference type="InterPro" id="IPR038705">
    <property type="entry name" value="YabP_sf"/>
</dbReference>
<gene>
    <name evidence="1" type="ORF">SAMN05660462_00379</name>
</gene>
<dbReference type="GO" id="GO:0030435">
    <property type="term" value="P:sporulation resulting in formation of a cellular spore"/>
    <property type="evidence" value="ECO:0007669"/>
    <property type="project" value="InterPro"/>
</dbReference>
<dbReference type="Gene3D" id="2.60.40.2000">
    <property type="match status" value="1"/>
</dbReference>
<protein>
    <submittedName>
        <fullName evidence="1">Sporulation protein YabP</fullName>
    </submittedName>
</protein>
<dbReference type="EMBL" id="FNQE01000002">
    <property type="protein sequence ID" value="SDY57309.1"/>
    <property type="molecule type" value="Genomic_DNA"/>
</dbReference>
<keyword evidence="2" id="KW-1185">Reference proteome</keyword>
<reference evidence="1 2" key="1">
    <citation type="submission" date="2016-10" db="EMBL/GenBank/DDBJ databases">
        <authorList>
            <person name="de Groot N.N."/>
        </authorList>
    </citation>
    <scope>NUCLEOTIDE SEQUENCE [LARGE SCALE GENOMIC DNA]</scope>
    <source>
        <strain evidence="1 2">DSM 21650</strain>
    </source>
</reference>
<dbReference type="OrthoDB" id="9795125at2"/>
<dbReference type="NCBIfam" id="TIGR02892">
    <property type="entry name" value="spore_yabP"/>
    <property type="match status" value="1"/>
</dbReference>
<dbReference type="Proteomes" id="UP000198625">
    <property type="component" value="Unassembled WGS sequence"/>
</dbReference>
<dbReference type="InterPro" id="IPR022476">
    <property type="entry name" value="Spore_YabP/YqfC"/>
</dbReference>
<dbReference type="PIRSF" id="PIRSF011576">
    <property type="entry name" value="YabP"/>
    <property type="match status" value="1"/>
</dbReference>
<accession>A0A1H3KZ96</accession>
<dbReference type="Pfam" id="PF07873">
    <property type="entry name" value="YabP"/>
    <property type="match status" value="1"/>
</dbReference>
<evidence type="ECO:0000313" key="1">
    <source>
        <dbReference type="EMBL" id="SDY57309.1"/>
    </source>
</evidence>
<dbReference type="RefSeq" id="WP_091726383.1">
    <property type="nucleotide sequence ID" value="NZ_FNQE01000002.1"/>
</dbReference>
<organism evidence="1 2">
    <name type="scientific">Proteiniborus ethanoligenes</name>
    <dbReference type="NCBI Taxonomy" id="415015"/>
    <lineage>
        <taxon>Bacteria</taxon>
        <taxon>Bacillati</taxon>
        <taxon>Bacillota</taxon>
        <taxon>Clostridia</taxon>
        <taxon>Eubacteriales</taxon>
        <taxon>Proteiniborus</taxon>
    </lineage>
</organism>
<dbReference type="InterPro" id="IPR012504">
    <property type="entry name" value="Spore_YabP"/>
</dbReference>
<name>A0A1H3KZ96_9FIRM</name>
<proteinExistence type="predicted"/>
<dbReference type="STRING" id="415015.SAMN05660462_00379"/>